<reference evidence="18 19" key="2">
    <citation type="journal article" date="2016" name="Genome Announc.">
        <title>Complete Genome Sequences of Two Interactive Moderate Thermophiles, Paenibacillus napthalenovorans 32O-Y and Paenibacillus sp. 32O-W.</title>
        <authorList>
            <person name="Butler R.R.III."/>
            <person name="Wang J."/>
            <person name="Stark B.C."/>
            <person name="Pombert J.F."/>
        </authorList>
    </citation>
    <scope>NUCLEOTIDE SEQUENCE [LARGE SCALE GENOMIC DNA]</scope>
    <source>
        <strain evidence="18 19">32O-Y</strain>
    </source>
</reference>
<dbReference type="OrthoDB" id="9808669at2"/>
<sequence>MKQRVVITGLGVMSSLGRDLETFWASLLAGKSGISQIESFDASEYPTRIAAEIKDFNPEEYFDKKEARRMDRFVQFAVAATLMALKDSGLNIKEDTNPERVGVYVGSGIGGLSTWEEQHKILLEKGPKRVSPFFIPMMIANMASGQISMITGAKGPNSTAVTACATGTHSIGDAFKKIQYGDADVMICGGAEATISPTGVAGFCALRAMSTRNDEPEKASRPFDIGRDGFVMGEGAGILILESLEHALKRGARIYGEVIGYGMSGDAYHMTDPDPNGAARCMAAAVKDAGISFEAIDYINAHGTSTPVGDKSETTAIKTAFGDHAYKLAVSSTKSMTGHLLGAAGGVEALICALALKHGTIPPTINLDDQDPECDLDYVPNVARQADLHVVMSNSFGFGGHNATVILKKFEA</sequence>
<dbReference type="AlphaFoldDB" id="A0A0U2W885"/>
<comment type="catalytic activity">
    <reaction evidence="13 14">
        <text>a fatty acyl-[ACP] + malonyl-[ACP] + H(+) = a 3-oxoacyl-[ACP] + holo-[ACP] + CO2</text>
        <dbReference type="Rhea" id="RHEA:22836"/>
        <dbReference type="Rhea" id="RHEA-COMP:9623"/>
        <dbReference type="Rhea" id="RHEA-COMP:9685"/>
        <dbReference type="Rhea" id="RHEA-COMP:9916"/>
        <dbReference type="Rhea" id="RHEA-COMP:14125"/>
        <dbReference type="ChEBI" id="CHEBI:15378"/>
        <dbReference type="ChEBI" id="CHEBI:16526"/>
        <dbReference type="ChEBI" id="CHEBI:64479"/>
        <dbReference type="ChEBI" id="CHEBI:78449"/>
        <dbReference type="ChEBI" id="CHEBI:78776"/>
        <dbReference type="ChEBI" id="CHEBI:138651"/>
    </reaction>
</comment>
<evidence type="ECO:0000256" key="11">
    <source>
        <dbReference type="ARBA" id="ARBA00024006"/>
    </source>
</evidence>
<reference evidence="19" key="1">
    <citation type="submission" date="2015-12" db="EMBL/GenBank/DDBJ databases">
        <title>Complete genome sequences of two moderately thermophilic Paenibacillus species.</title>
        <authorList>
            <person name="Butler R.III."/>
            <person name="Wang J."/>
            <person name="Stark B.C."/>
            <person name="Pombert J.-F."/>
        </authorList>
    </citation>
    <scope>NUCLEOTIDE SEQUENCE [LARGE SCALE GENOMIC DNA]</scope>
    <source>
        <strain evidence="19">32O-Y</strain>
    </source>
</reference>
<dbReference type="SMART" id="SM00825">
    <property type="entry name" value="PKS_KS"/>
    <property type="match status" value="1"/>
</dbReference>
<evidence type="ECO:0000313" key="19">
    <source>
        <dbReference type="Proteomes" id="UP000061660"/>
    </source>
</evidence>
<evidence type="ECO:0000256" key="16">
    <source>
        <dbReference type="RuleBase" id="RU003694"/>
    </source>
</evidence>
<dbReference type="EMBL" id="CP013652">
    <property type="protein sequence ID" value="ALS21594.1"/>
    <property type="molecule type" value="Genomic_DNA"/>
</dbReference>
<evidence type="ECO:0000256" key="6">
    <source>
        <dbReference type="ARBA" id="ARBA00022679"/>
    </source>
</evidence>
<name>A0A0U2W885_9BACL</name>
<evidence type="ECO:0000256" key="12">
    <source>
        <dbReference type="ARBA" id="ARBA00047318"/>
    </source>
</evidence>
<dbReference type="InterPro" id="IPR016039">
    <property type="entry name" value="Thiolase-like"/>
</dbReference>
<dbReference type="CDD" id="cd00834">
    <property type="entry name" value="KAS_I_II"/>
    <property type="match status" value="1"/>
</dbReference>
<dbReference type="PANTHER" id="PTHR11712">
    <property type="entry name" value="POLYKETIDE SYNTHASE-RELATED"/>
    <property type="match status" value="1"/>
</dbReference>
<dbReference type="KEGG" id="pnp:IJ22_12180"/>
<evidence type="ECO:0000256" key="5">
    <source>
        <dbReference type="ARBA" id="ARBA00022516"/>
    </source>
</evidence>
<evidence type="ECO:0000256" key="9">
    <source>
        <dbReference type="ARBA" id="ARBA00023160"/>
    </source>
</evidence>
<evidence type="ECO:0000256" key="1">
    <source>
        <dbReference type="ARBA" id="ARBA00005194"/>
    </source>
</evidence>
<dbReference type="Proteomes" id="UP000061660">
    <property type="component" value="Chromosome"/>
</dbReference>
<dbReference type="EC" id="2.3.1.179" evidence="3 14"/>
<evidence type="ECO:0000256" key="13">
    <source>
        <dbReference type="ARBA" id="ARBA00047659"/>
    </source>
</evidence>
<keyword evidence="6 14" id="KW-0808">Transferase</keyword>
<evidence type="ECO:0000259" key="17">
    <source>
        <dbReference type="PROSITE" id="PS52004"/>
    </source>
</evidence>
<dbReference type="Pfam" id="PF02801">
    <property type="entry name" value="Ketoacyl-synt_C"/>
    <property type="match status" value="1"/>
</dbReference>
<dbReference type="Pfam" id="PF00109">
    <property type="entry name" value="ketoacyl-synt"/>
    <property type="match status" value="1"/>
</dbReference>
<dbReference type="GO" id="GO:0006633">
    <property type="term" value="P:fatty acid biosynthetic process"/>
    <property type="evidence" value="ECO:0007669"/>
    <property type="project" value="UniProtKB-UniRule"/>
</dbReference>
<comment type="function">
    <text evidence="11 14">Involved in the type II fatty acid elongation cycle. Catalyzes the elongation of a wide range of acyl-ACP by the addition of two carbons from malonyl-ACP to an acyl acceptor. Can efficiently catalyze the conversion of palmitoleoyl-ACP (cis-hexadec-9-enoyl-ACP) to cis-vaccenoyl-ACP (cis-octadec-11-enoyl-ACP), an essential step in the thermal regulation of fatty acid composition.</text>
</comment>
<dbReference type="UniPathway" id="UPA00094"/>
<dbReference type="PROSITE" id="PS52004">
    <property type="entry name" value="KS3_2"/>
    <property type="match status" value="1"/>
</dbReference>
<dbReference type="SUPFAM" id="SSF53901">
    <property type="entry name" value="Thiolase-like"/>
    <property type="match status" value="2"/>
</dbReference>
<protein>
    <recommendedName>
        <fullName evidence="4 14">3-oxoacyl-[acyl-carrier-protein] synthase 2</fullName>
        <ecNumber evidence="3 14">2.3.1.179</ecNumber>
    </recommendedName>
</protein>
<dbReference type="PANTHER" id="PTHR11712:SF336">
    <property type="entry name" value="3-OXOACYL-[ACYL-CARRIER-PROTEIN] SYNTHASE, MITOCHONDRIAL"/>
    <property type="match status" value="1"/>
</dbReference>
<proteinExistence type="inferred from homology"/>
<gene>
    <name evidence="18" type="ORF">IJ22_12180</name>
</gene>
<dbReference type="Gene3D" id="3.40.47.10">
    <property type="match status" value="1"/>
</dbReference>
<comment type="pathway">
    <text evidence="1 14">Lipid metabolism; fatty acid biosynthesis.</text>
</comment>
<accession>A0A0U2W885</accession>
<evidence type="ECO:0000256" key="15">
    <source>
        <dbReference type="PIRSR" id="PIRSR000447-1"/>
    </source>
</evidence>
<dbReference type="RefSeq" id="WP_062407911.1">
    <property type="nucleotide sequence ID" value="NZ_CP013652.1"/>
</dbReference>
<dbReference type="PIRSF" id="PIRSF000447">
    <property type="entry name" value="KAS_II"/>
    <property type="match status" value="1"/>
</dbReference>
<evidence type="ECO:0000256" key="2">
    <source>
        <dbReference type="ARBA" id="ARBA00008467"/>
    </source>
</evidence>
<keyword evidence="9 14" id="KW-0275">Fatty acid biosynthesis</keyword>
<dbReference type="NCBIfam" id="TIGR03150">
    <property type="entry name" value="fabF"/>
    <property type="match status" value="1"/>
</dbReference>
<dbReference type="GO" id="GO:0005829">
    <property type="term" value="C:cytosol"/>
    <property type="evidence" value="ECO:0007669"/>
    <property type="project" value="TreeGrafter"/>
</dbReference>
<comment type="catalytic activity">
    <reaction evidence="12 14">
        <text>(9Z)-hexadecenoyl-[ACP] + malonyl-[ACP] + H(+) = 3-oxo-(11Z)-octadecenoyl-[ACP] + holo-[ACP] + CO2</text>
        <dbReference type="Rhea" id="RHEA:55040"/>
        <dbReference type="Rhea" id="RHEA-COMP:9623"/>
        <dbReference type="Rhea" id="RHEA-COMP:9685"/>
        <dbReference type="Rhea" id="RHEA-COMP:10800"/>
        <dbReference type="Rhea" id="RHEA-COMP:14074"/>
        <dbReference type="ChEBI" id="CHEBI:15378"/>
        <dbReference type="ChEBI" id="CHEBI:16526"/>
        <dbReference type="ChEBI" id="CHEBI:64479"/>
        <dbReference type="ChEBI" id="CHEBI:78449"/>
        <dbReference type="ChEBI" id="CHEBI:83989"/>
        <dbReference type="ChEBI" id="CHEBI:138538"/>
        <dbReference type="EC" id="2.3.1.179"/>
    </reaction>
</comment>
<keyword evidence="19" id="KW-1185">Reference proteome</keyword>
<dbReference type="STRING" id="162209.IJ22_12180"/>
<dbReference type="FunFam" id="3.40.47.10:FF:000009">
    <property type="entry name" value="3-oxoacyl-[acyl-carrier-protein] synthase 2"/>
    <property type="match status" value="1"/>
</dbReference>
<evidence type="ECO:0000256" key="14">
    <source>
        <dbReference type="PIRNR" id="PIRNR000447"/>
    </source>
</evidence>
<organism evidence="18 19">
    <name type="scientific">Paenibacillus naphthalenovorans</name>
    <dbReference type="NCBI Taxonomy" id="162209"/>
    <lineage>
        <taxon>Bacteria</taxon>
        <taxon>Bacillati</taxon>
        <taxon>Bacillota</taxon>
        <taxon>Bacilli</taxon>
        <taxon>Bacillales</taxon>
        <taxon>Paenibacillaceae</taxon>
        <taxon>Paenibacillus</taxon>
    </lineage>
</organism>
<dbReference type="PATRIC" id="fig|162209.4.peg.1296"/>
<evidence type="ECO:0000256" key="10">
    <source>
        <dbReference type="ARBA" id="ARBA00023315"/>
    </source>
</evidence>
<keyword evidence="8" id="KW-0443">Lipid metabolism</keyword>
<dbReference type="InterPro" id="IPR014030">
    <property type="entry name" value="Ketoacyl_synth_N"/>
</dbReference>
<feature type="active site" description="For beta-ketoacyl synthase activity" evidence="15">
    <location>
        <position position="164"/>
    </location>
</feature>
<dbReference type="InterPro" id="IPR018201">
    <property type="entry name" value="Ketoacyl_synth_AS"/>
</dbReference>
<dbReference type="NCBIfam" id="NF004970">
    <property type="entry name" value="PRK06333.1"/>
    <property type="match status" value="1"/>
</dbReference>
<dbReference type="InterPro" id="IPR020841">
    <property type="entry name" value="PKS_Beta-ketoAc_synthase_dom"/>
</dbReference>
<dbReference type="InterPro" id="IPR017568">
    <property type="entry name" value="3-oxoacyl-ACP_synth-2"/>
</dbReference>
<comment type="similarity">
    <text evidence="2 14 16">Belongs to the thiolase-like superfamily. Beta-ketoacyl-ACP synthases family.</text>
</comment>
<dbReference type="NCBIfam" id="NF005589">
    <property type="entry name" value="PRK07314.1"/>
    <property type="match status" value="1"/>
</dbReference>
<evidence type="ECO:0000256" key="8">
    <source>
        <dbReference type="ARBA" id="ARBA00023098"/>
    </source>
</evidence>
<keyword evidence="7" id="KW-0276">Fatty acid metabolism</keyword>
<keyword evidence="5 14" id="KW-0444">Lipid biosynthesis</keyword>
<dbReference type="PROSITE" id="PS00606">
    <property type="entry name" value="KS3_1"/>
    <property type="match status" value="1"/>
</dbReference>
<evidence type="ECO:0000256" key="4">
    <source>
        <dbReference type="ARBA" id="ARBA00014657"/>
    </source>
</evidence>
<dbReference type="InterPro" id="IPR000794">
    <property type="entry name" value="Beta-ketoacyl_synthase"/>
</dbReference>
<evidence type="ECO:0000313" key="18">
    <source>
        <dbReference type="EMBL" id="ALS21594.1"/>
    </source>
</evidence>
<feature type="domain" description="Ketosynthase family 3 (KS3)" evidence="17">
    <location>
        <begin position="2"/>
        <end position="409"/>
    </location>
</feature>
<evidence type="ECO:0000256" key="7">
    <source>
        <dbReference type="ARBA" id="ARBA00022832"/>
    </source>
</evidence>
<dbReference type="InterPro" id="IPR014031">
    <property type="entry name" value="Ketoacyl_synth_C"/>
</dbReference>
<evidence type="ECO:0000256" key="3">
    <source>
        <dbReference type="ARBA" id="ARBA00012356"/>
    </source>
</evidence>
<dbReference type="GO" id="GO:0004315">
    <property type="term" value="F:3-oxoacyl-[acyl-carrier-protein] synthase activity"/>
    <property type="evidence" value="ECO:0007669"/>
    <property type="project" value="UniProtKB-UniRule"/>
</dbReference>
<keyword evidence="10 14" id="KW-0012">Acyltransferase</keyword>